<dbReference type="SMART" id="SM00342">
    <property type="entry name" value="HTH_ARAC"/>
    <property type="match status" value="1"/>
</dbReference>
<evidence type="ECO:0000256" key="1">
    <source>
        <dbReference type="ARBA" id="ARBA00023015"/>
    </source>
</evidence>
<comment type="caution">
    <text evidence="5">The sequence shown here is derived from an EMBL/GenBank/DDBJ whole genome shotgun (WGS) entry which is preliminary data.</text>
</comment>
<dbReference type="SUPFAM" id="SSF46689">
    <property type="entry name" value="Homeodomain-like"/>
    <property type="match status" value="1"/>
</dbReference>
<keyword evidence="1" id="KW-0805">Transcription regulation</keyword>
<keyword evidence="2" id="KW-0238">DNA-binding</keyword>
<dbReference type="Pfam" id="PF12833">
    <property type="entry name" value="HTH_18"/>
    <property type="match status" value="1"/>
</dbReference>
<dbReference type="PATRIC" id="fig|1705565.3.peg.25"/>
<dbReference type="InterPro" id="IPR018060">
    <property type="entry name" value="HTH_AraC"/>
</dbReference>
<evidence type="ECO:0000259" key="4">
    <source>
        <dbReference type="PROSITE" id="PS01124"/>
    </source>
</evidence>
<evidence type="ECO:0000313" key="5">
    <source>
        <dbReference type="EMBL" id="KOR81963.1"/>
    </source>
</evidence>
<accession>A0A0M1NI77</accession>
<sequence>MIMPLRIVSTRHCNTIHGKPDGEGITREELAKLYHMNPVYFSRAFQKIYKLTPMQMVRKLRLQHAKKMLESTDYTLEHIAQKCGYFDASTHLKS</sequence>
<protein>
    <recommendedName>
        <fullName evidence="4">HTH araC/xylS-type domain-containing protein</fullName>
    </recommendedName>
</protein>
<evidence type="ECO:0000256" key="3">
    <source>
        <dbReference type="ARBA" id="ARBA00023163"/>
    </source>
</evidence>
<dbReference type="GO" id="GO:0043565">
    <property type="term" value="F:sequence-specific DNA binding"/>
    <property type="evidence" value="ECO:0007669"/>
    <property type="project" value="InterPro"/>
</dbReference>
<dbReference type="GO" id="GO:0003700">
    <property type="term" value="F:DNA-binding transcription factor activity"/>
    <property type="evidence" value="ECO:0007669"/>
    <property type="project" value="InterPro"/>
</dbReference>
<gene>
    <name evidence="5" type="ORF">AM231_20555</name>
</gene>
<organism evidence="5 6">
    <name type="scientific">Paenibacillus solani</name>
    <dbReference type="NCBI Taxonomy" id="1705565"/>
    <lineage>
        <taxon>Bacteria</taxon>
        <taxon>Bacillati</taxon>
        <taxon>Bacillota</taxon>
        <taxon>Bacilli</taxon>
        <taxon>Bacillales</taxon>
        <taxon>Paenibacillaceae</taxon>
        <taxon>Paenibacillus</taxon>
    </lineage>
</organism>
<proteinExistence type="predicted"/>
<dbReference type="InterPro" id="IPR009057">
    <property type="entry name" value="Homeodomain-like_sf"/>
</dbReference>
<dbReference type="EMBL" id="LIUT01000005">
    <property type="protein sequence ID" value="KOR81963.1"/>
    <property type="molecule type" value="Genomic_DNA"/>
</dbReference>
<dbReference type="Proteomes" id="UP000036932">
    <property type="component" value="Unassembled WGS sequence"/>
</dbReference>
<dbReference type="Gene3D" id="1.10.10.60">
    <property type="entry name" value="Homeodomain-like"/>
    <property type="match status" value="2"/>
</dbReference>
<reference evidence="6" key="1">
    <citation type="submission" date="2015-08" db="EMBL/GenBank/DDBJ databases">
        <title>Genome sequencing project for genomic taxonomy and phylogenomics of Bacillus-like bacteria.</title>
        <authorList>
            <person name="Liu B."/>
            <person name="Wang J."/>
            <person name="Zhu Y."/>
            <person name="Liu G."/>
            <person name="Chen Q."/>
            <person name="Chen Z."/>
            <person name="Lan J."/>
            <person name="Che J."/>
            <person name="Ge C."/>
            <person name="Shi H."/>
            <person name="Pan Z."/>
            <person name="Liu X."/>
        </authorList>
    </citation>
    <scope>NUCLEOTIDE SEQUENCE [LARGE SCALE GENOMIC DNA]</scope>
    <source>
        <strain evidence="6">FJAT-22460</strain>
    </source>
</reference>
<feature type="domain" description="HTH araC/xylS-type" evidence="4">
    <location>
        <begin position="10"/>
        <end position="94"/>
    </location>
</feature>
<dbReference type="PANTHER" id="PTHR43280:SF2">
    <property type="entry name" value="HTH-TYPE TRANSCRIPTIONAL REGULATOR EXSA"/>
    <property type="match status" value="1"/>
</dbReference>
<name>A0A0M1NI77_9BACL</name>
<dbReference type="PANTHER" id="PTHR43280">
    <property type="entry name" value="ARAC-FAMILY TRANSCRIPTIONAL REGULATOR"/>
    <property type="match status" value="1"/>
</dbReference>
<evidence type="ECO:0000313" key="6">
    <source>
        <dbReference type="Proteomes" id="UP000036932"/>
    </source>
</evidence>
<evidence type="ECO:0000256" key="2">
    <source>
        <dbReference type="ARBA" id="ARBA00023125"/>
    </source>
</evidence>
<dbReference type="AlphaFoldDB" id="A0A0M1NI77"/>
<dbReference type="PROSITE" id="PS01124">
    <property type="entry name" value="HTH_ARAC_FAMILY_2"/>
    <property type="match status" value="1"/>
</dbReference>
<keyword evidence="3" id="KW-0804">Transcription</keyword>
<keyword evidence="6" id="KW-1185">Reference proteome</keyword>